<sequence length="298" mass="34885">MAVCEIGPMFLKAANCEDEVKDKHFIANLLTDSIREIGPQNVVHIITDNGANCKAARLLVEAKFPHIFWTPCVVHTFNLALKNICSPLAHPKYNDVMEVCGWIPKRFKEIKQALQQMVISERWDMYMEDDVEKAGTVKEKLSNELFWLDINYILDFIAPIYEMLRITDTDTPFLHLVYEWWDSMIEKVNIVIFRKEQRQLHDASRFFDVVHGILVDRWTKSSTSLHCLTHSLNPSKQWLQEVPVRVPPHQDFEITKERKICLERYFPNDMEIRQVNVEYANFSMFLGDFGGSDSMNDR</sequence>
<dbReference type="Pfam" id="PF04937">
    <property type="entry name" value="DUF659"/>
    <property type="match status" value="1"/>
</dbReference>
<accession>A0AAD9ZRP0</accession>
<evidence type="ECO:0000313" key="2">
    <source>
        <dbReference type="EMBL" id="KAK3188686.1"/>
    </source>
</evidence>
<keyword evidence="3" id="KW-1185">Reference proteome</keyword>
<evidence type="ECO:0000313" key="3">
    <source>
        <dbReference type="Proteomes" id="UP001281410"/>
    </source>
</evidence>
<name>A0AAD9ZRP0_9ROSI</name>
<dbReference type="PANTHER" id="PTHR32166:SF81">
    <property type="entry name" value="OS06G0658400 PROTEIN"/>
    <property type="match status" value="1"/>
</dbReference>
<dbReference type="InterPro" id="IPR007021">
    <property type="entry name" value="DUF659"/>
</dbReference>
<organism evidence="2 3">
    <name type="scientific">Dipteronia sinensis</name>
    <dbReference type="NCBI Taxonomy" id="43782"/>
    <lineage>
        <taxon>Eukaryota</taxon>
        <taxon>Viridiplantae</taxon>
        <taxon>Streptophyta</taxon>
        <taxon>Embryophyta</taxon>
        <taxon>Tracheophyta</taxon>
        <taxon>Spermatophyta</taxon>
        <taxon>Magnoliopsida</taxon>
        <taxon>eudicotyledons</taxon>
        <taxon>Gunneridae</taxon>
        <taxon>Pentapetalae</taxon>
        <taxon>rosids</taxon>
        <taxon>malvids</taxon>
        <taxon>Sapindales</taxon>
        <taxon>Sapindaceae</taxon>
        <taxon>Hippocastanoideae</taxon>
        <taxon>Acereae</taxon>
        <taxon>Dipteronia</taxon>
    </lineage>
</organism>
<dbReference type="Proteomes" id="UP001281410">
    <property type="component" value="Unassembled WGS sequence"/>
</dbReference>
<dbReference type="AlphaFoldDB" id="A0AAD9ZRP0"/>
<comment type="caution">
    <text evidence="2">The sequence shown here is derived from an EMBL/GenBank/DDBJ whole genome shotgun (WGS) entry which is preliminary data.</text>
</comment>
<feature type="domain" description="DUF659" evidence="1">
    <location>
        <begin position="1"/>
        <end position="93"/>
    </location>
</feature>
<proteinExistence type="predicted"/>
<gene>
    <name evidence="2" type="ORF">Dsin_028247</name>
</gene>
<dbReference type="InterPro" id="IPR012337">
    <property type="entry name" value="RNaseH-like_sf"/>
</dbReference>
<dbReference type="SUPFAM" id="SSF53098">
    <property type="entry name" value="Ribonuclease H-like"/>
    <property type="match status" value="1"/>
</dbReference>
<reference evidence="2" key="1">
    <citation type="journal article" date="2023" name="Plant J.">
        <title>Genome sequences and population genomics provide insights into the demographic history, inbreeding, and mutation load of two 'living fossil' tree species of Dipteronia.</title>
        <authorList>
            <person name="Feng Y."/>
            <person name="Comes H.P."/>
            <person name="Chen J."/>
            <person name="Zhu S."/>
            <person name="Lu R."/>
            <person name="Zhang X."/>
            <person name="Li P."/>
            <person name="Qiu J."/>
            <person name="Olsen K.M."/>
            <person name="Qiu Y."/>
        </authorList>
    </citation>
    <scope>NUCLEOTIDE SEQUENCE</scope>
    <source>
        <strain evidence="2">NBL</strain>
    </source>
</reference>
<protein>
    <recommendedName>
        <fullName evidence="1">DUF659 domain-containing protein</fullName>
    </recommendedName>
</protein>
<evidence type="ECO:0000259" key="1">
    <source>
        <dbReference type="Pfam" id="PF04937"/>
    </source>
</evidence>
<dbReference type="EMBL" id="JANJYJ010000009">
    <property type="protein sequence ID" value="KAK3188686.1"/>
    <property type="molecule type" value="Genomic_DNA"/>
</dbReference>
<dbReference type="PANTHER" id="PTHR32166">
    <property type="entry name" value="OSJNBA0013A04.12 PROTEIN"/>
    <property type="match status" value="1"/>
</dbReference>